<dbReference type="EMBL" id="UGPN01000002">
    <property type="protein sequence ID" value="STY59507.1"/>
    <property type="molecule type" value="Genomic_DNA"/>
</dbReference>
<accession>A0A378MUX2</accession>
<reference evidence="2 3" key="1">
    <citation type="submission" date="2018-06" db="EMBL/GenBank/DDBJ databases">
        <authorList>
            <consortium name="Pathogen Informatics"/>
            <person name="Doyle S."/>
        </authorList>
    </citation>
    <scope>NUCLEOTIDE SEQUENCE [LARGE SCALE GENOMIC DNA]</scope>
    <source>
        <strain evidence="2 3">NCTC10638</strain>
    </source>
</reference>
<sequence length="141" mass="15672">MKLNQAIADRIVKRTMQIIPNSVNVMDSEGVIIASGDVGRIGQRHTGAVIALRNDQAVEIDENLAKQWCDEVKAGINLPLHYLGSTIGVVGISGQPQQVRQYAQLVKMAAELIMQQAFELEQERWQRRYRKSLCGPCSKVA</sequence>
<evidence type="ECO:0000313" key="3">
    <source>
        <dbReference type="Proteomes" id="UP000254802"/>
    </source>
</evidence>
<evidence type="ECO:0000259" key="1">
    <source>
        <dbReference type="Pfam" id="PF05651"/>
    </source>
</evidence>
<name>A0A378MUX2_MANHA</name>
<evidence type="ECO:0000313" key="2">
    <source>
        <dbReference type="EMBL" id="STY59507.1"/>
    </source>
</evidence>
<dbReference type="InterPro" id="IPR008599">
    <property type="entry name" value="Diacid_rec"/>
</dbReference>
<dbReference type="PANTHER" id="PTHR33744:SF15">
    <property type="entry name" value="CARBOHYDRATE DIACID REGULATOR"/>
    <property type="match status" value="1"/>
</dbReference>
<gene>
    <name evidence="2" type="primary">cdaR_2</name>
    <name evidence="2" type="ORF">NCTC10638_00678</name>
</gene>
<dbReference type="InterPro" id="IPR051448">
    <property type="entry name" value="CdaR-like_regulators"/>
</dbReference>
<dbReference type="Pfam" id="PF05651">
    <property type="entry name" value="Diacid_rec"/>
    <property type="match status" value="1"/>
</dbReference>
<organism evidence="2 3">
    <name type="scientific">Mannheimia haemolytica</name>
    <name type="common">Pasteurella haemolytica</name>
    <dbReference type="NCBI Taxonomy" id="75985"/>
    <lineage>
        <taxon>Bacteria</taxon>
        <taxon>Pseudomonadati</taxon>
        <taxon>Pseudomonadota</taxon>
        <taxon>Gammaproteobacteria</taxon>
        <taxon>Pasteurellales</taxon>
        <taxon>Pasteurellaceae</taxon>
        <taxon>Mannheimia</taxon>
    </lineage>
</organism>
<dbReference type="PANTHER" id="PTHR33744">
    <property type="entry name" value="CARBOHYDRATE DIACID REGULATOR"/>
    <property type="match status" value="1"/>
</dbReference>
<proteinExistence type="predicted"/>
<feature type="domain" description="Putative sugar diacid recognition" evidence="1">
    <location>
        <begin position="3"/>
        <end position="133"/>
    </location>
</feature>
<protein>
    <submittedName>
        <fullName evidence="2">Sugar diacid regulator</fullName>
    </submittedName>
</protein>
<dbReference type="AlphaFoldDB" id="A0A378MUX2"/>
<dbReference type="Proteomes" id="UP000254802">
    <property type="component" value="Unassembled WGS sequence"/>
</dbReference>